<dbReference type="FunFam" id="3.40.309.10:FF:000001">
    <property type="entry name" value="Mitochondrial aldehyde dehydrogenase 2"/>
    <property type="match status" value="1"/>
</dbReference>
<dbReference type="InterPro" id="IPR016163">
    <property type="entry name" value="Ald_DH_C"/>
</dbReference>
<dbReference type="GO" id="GO:0016620">
    <property type="term" value="F:oxidoreductase activity, acting on the aldehyde or oxo group of donors, NAD or NADP as acceptor"/>
    <property type="evidence" value="ECO:0007669"/>
    <property type="project" value="InterPro"/>
</dbReference>
<evidence type="ECO:0000313" key="6">
    <source>
        <dbReference type="Proteomes" id="UP000695007"/>
    </source>
</evidence>
<sequence>MIKLISKKLNFVRQFATKAIPAPETNPPILYTGIFINNEWHFAKSKKKFKTLNPTTEEVIANVQHGSADDIDHAVQAAKEAFKLDSPWRTMDASKRGLLLNKLADLMEKDRTYLASLETFDNGKPYSVAYNFDVPASIATLRYYAGWADKNHGKVIPMDGKFFSYTRHEPVGVCGQIIPWNFPLLMAAWKLGPALATGNCIILKPAEQTPLTTLYIAQLTKQAGFPPGVVNVVPGFGDTGAALVQHPDVDKIAFTGSTEVGKLIKEGAAKSNLKRTTLELGGKSPNIIFKDADLDEAIESAHFGLFFNMGQCCCAGSRTFVESSIYDEFVERSAARAKARIVGDPFDLQVEHGPQIDEEQMNKILSLIKSGKSEGAKLVQGGVRVGEKGYFIAPTVFADVQDNMKIATDEIFGPVQQILKFDKISEVINRANNTDYGLAAAVFTKDIDKVNYMVQGLRAGVVWVNTYNVLSTQVPFGGYKMSGHGRELGEYGLEAYTEVKSVIVKIPEKNS</sequence>
<dbReference type="CDD" id="cd07141">
    <property type="entry name" value="ALDH_F1AB_F2_RALDH1"/>
    <property type="match status" value="1"/>
</dbReference>
<dbReference type="PROSITE" id="PS00070">
    <property type="entry name" value="ALDEHYDE_DEHYDR_CYS"/>
    <property type="match status" value="1"/>
</dbReference>
<feature type="active site" evidence="3">
    <location>
        <position position="279"/>
    </location>
</feature>
<accession>A0AAJ6YKW0</accession>
<dbReference type="FunFam" id="3.40.605.10:FF:000050">
    <property type="entry name" value="Aldehyde dehydrogenase, mitochondrial"/>
    <property type="match status" value="1"/>
</dbReference>
<dbReference type="Pfam" id="PF00171">
    <property type="entry name" value="Aldedh"/>
    <property type="match status" value="1"/>
</dbReference>
<dbReference type="FunFam" id="3.40.605.10:FF:000026">
    <property type="entry name" value="Aldehyde dehydrogenase, putative"/>
    <property type="match status" value="1"/>
</dbReference>
<dbReference type="PROSITE" id="PS00687">
    <property type="entry name" value="ALDEHYDE_DEHYDR_GLU"/>
    <property type="match status" value="1"/>
</dbReference>
<dbReference type="KEGG" id="csol:105363806"/>
<evidence type="ECO:0000256" key="3">
    <source>
        <dbReference type="PROSITE-ProRule" id="PRU10007"/>
    </source>
</evidence>
<dbReference type="PANTHER" id="PTHR11699">
    <property type="entry name" value="ALDEHYDE DEHYDROGENASE-RELATED"/>
    <property type="match status" value="1"/>
</dbReference>
<feature type="domain" description="Aldehyde dehydrogenase" evidence="5">
    <location>
        <begin position="43"/>
        <end position="502"/>
    </location>
</feature>
<dbReference type="SUPFAM" id="SSF53720">
    <property type="entry name" value="ALDH-like"/>
    <property type="match status" value="1"/>
</dbReference>
<dbReference type="InterPro" id="IPR016160">
    <property type="entry name" value="Ald_DH_CS_CYS"/>
</dbReference>
<name>A0AAJ6YKW0_9HYME</name>
<protein>
    <submittedName>
        <fullName evidence="7">Aldehyde dehydrogenase, mitochondrial</fullName>
    </submittedName>
</protein>
<keyword evidence="2 4" id="KW-0560">Oxidoreductase</keyword>
<dbReference type="RefSeq" id="XP_011499900.1">
    <property type="nucleotide sequence ID" value="XM_011501598.1"/>
</dbReference>
<dbReference type="AlphaFoldDB" id="A0AAJ6YKW0"/>
<comment type="similarity">
    <text evidence="1 4">Belongs to the aldehyde dehydrogenase family.</text>
</comment>
<dbReference type="InterPro" id="IPR016162">
    <property type="entry name" value="Ald_DH_N"/>
</dbReference>
<evidence type="ECO:0000313" key="7">
    <source>
        <dbReference type="RefSeq" id="XP_011499900.1"/>
    </source>
</evidence>
<dbReference type="Proteomes" id="UP000695007">
    <property type="component" value="Unplaced"/>
</dbReference>
<evidence type="ECO:0000256" key="4">
    <source>
        <dbReference type="RuleBase" id="RU003345"/>
    </source>
</evidence>
<evidence type="ECO:0000259" key="5">
    <source>
        <dbReference type="Pfam" id="PF00171"/>
    </source>
</evidence>
<dbReference type="InterPro" id="IPR029510">
    <property type="entry name" value="Ald_DH_CS_GLU"/>
</dbReference>
<dbReference type="InterPro" id="IPR015590">
    <property type="entry name" value="Aldehyde_DH_dom"/>
</dbReference>
<dbReference type="Gene3D" id="3.40.605.10">
    <property type="entry name" value="Aldehyde Dehydrogenase, Chain A, domain 1"/>
    <property type="match status" value="1"/>
</dbReference>
<reference evidence="7" key="1">
    <citation type="submission" date="2025-08" db="UniProtKB">
        <authorList>
            <consortium name="RefSeq"/>
        </authorList>
    </citation>
    <scope>IDENTIFICATION</scope>
</reference>
<dbReference type="Gene3D" id="3.40.309.10">
    <property type="entry name" value="Aldehyde Dehydrogenase, Chain A, domain 2"/>
    <property type="match status" value="1"/>
</dbReference>
<evidence type="ECO:0000256" key="2">
    <source>
        <dbReference type="ARBA" id="ARBA00023002"/>
    </source>
</evidence>
<proteinExistence type="inferred from homology"/>
<gene>
    <name evidence="7" type="primary">LOC105363806</name>
</gene>
<dbReference type="GeneID" id="105363806"/>
<organism evidence="6 7">
    <name type="scientific">Ceratosolen solmsi marchali</name>
    <dbReference type="NCBI Taxonomy" id="326594"/>
    <lineage>
        <taxon>Eukaryota</taxon>
        <taxon>Metazoa</taxon>
        <taxon>Ecdysozoa</taxon>
        <taxon>Arthropoda</taxon>
        <taxon>Hexapoda</taxon>
        <taxon>Insecta</taxon>
        <taxon>Pterygota</taxon>
        <taxon>Neoptera</taxon>
        <taxon>Endopterygota</taxon>
        <taxon>Hymenoptera</taxon>
        <taxon>Apocrita</taxon>
        <taxon>Proctotrupomorpha</taxon>
        <taxon>Chalcidoidea</taxon>
        <taxon>Agaonidae</taxon>
        <taxon>Agaoninae</taxon>
        <taxon>Ceratosolen</taxon>
    </lineage>
</organism>
<dbReference type="CTD" id="34256"/>
<keyword evidence="6" id="KW-1185">Reference proteome</keyword>
<dbReference type="InterPro" id="IPR016161">
    <property type="entry name" value="Ald_DH/histidinol_DH"/>
</dbReference>
<evidence type="ECO:0000256" key="1">
    <source>
        <dbReference type="ARBA" id="ARBA00009986"/>
    </source>
</evidence>